<feature type="chain" id="PRO_5046252241" evidence="5">
    <location>
        <begin position="20"/>
        <end position="327"/>
    </location>
</feature>
<evidence type="ECO:0000256" key="5">
    <source>
        <dbReference type="SAM" id="SignalP"/>
    </source>
</evidence>
<evidence type="ECO:0000313" key="8">
    <source>
        <dbReference type="Proteomes" id="UP001324380"/>
    </source>
</evidence>
<name>A0ABZ0TLJ2_9SPHI</name>
<feature type="domain" description="GH26" evidence="6">
    <location>
        <begin position="19"/>
        <end position="320"/>
    </location>
</feature>
<feature type="active site" description="Proton donor" evidence="4">
    <location>
        <position position="175"/>
    </location>
</feature>
<keyword evidence="3 4" id="KW-0326">Glycosidase</keyword>
<dbReference type="PRINTS" id="PR00739">
    <property type="entry name" value="GLHYDRLASE26"/>
</dbReference>
<proteinExistence type="inferred from homology"/>
<evidence type="ECO:0000313" key="7">
    <source>
        <dbReference type="EMBL" id="WPU93591.1"/>
    </source>
</evidence>
<dbReference type="InterPro" id="IPR000805">
    <property type="entry name" value="Glyco_hydro_26"/>
</dbReference>
<dbReference type="PANTHER" id="PTHR40079:SF4">
    <property type="entry name" value="GH26 DOMAIN-CONTAINING PROTEIN-RELATED"/>
    <property type="match status" value="1"/>
</dbReference>
<keyword evidence="2 4" id="KW-0378">Hydrolase</keyword>
<accession>A0ABZ0TLJ2</accession>
<feature type="active site" description="Nucleophile" evidence="4">
    <location>
        <position position="272"/>
    </location>
</feature>
<organism evidence="7 8">
    <name type="scientific">Mucilaginibacter sabulilitoris</name>
    <dbReference type="NCBI Taxonomy" id="1173583"/>
    <lineage>
        <taxon>Bacteria</taxon>
        <taxon>Pseudomonadati</taxon>
        <taxon>Bacteroidota</taxon>
        <taxon>Sphingobacteriia</taxon>
        <taxon>Sphingobacteriales</taxon>
        <taxon>Sphingobacteriaceae</taxon>
        <taxon>Mucilaginibacter</taxon>
    </lineage>
</organism>
<dbReference type="PANTHER" id="PTHR40079">
    <property type="entry name" value="MANNAN ENDO-1,4-BETA-MANNOSIDASE E-RELATED"/>
    <property type="match status" value="1"/>
</dbReference>
<evidence type="ECO:0000256" key="2">
    <source>
        <dbReference type="ARBA" id="ARBA00022801"/>
    </source>
</evidence>
<dbReference type="Proteomes" id="UP001324380">
    <property type="component" value="Chromosome"/>
</dbReference>
<dbReference type="SUPFAM" id="SSF51445">
    <property type="entry name" value="(Trans)glycosidases"/>
    <property type="match status" value="1"/>
</dbReference>
<protein>
    <submittedName>
        <fullName evidence="7">Glycosyl hydrolase</fullName>
    </submittedName>
</protein>
<dbReference type="RefSeq" id="WP_321562725.1">
    <property type="nucleotide sequence ID" value="NZ_CP139558.1"/>
</dbReference>
<dbReference type="InterPro" id="IPR022790">
    <property type="entry name" value="GH26_dom"/>
</dbReference>
<dbReference type="EMBL" id="CP139558">
    <property type="protein sequence ID" value="WPU93591.1"/>
    <property type="molecule type" value="Genomic_DNA"/>
</dbReference>
<evidence type="ECO:0000259" key="6">
    <source>
        <dbReference type="PROSITE" id="PS51764"/>
    </source>
</evidence>
<keyword evidence="5" id="KW-0732">Signal</keyword>
<comment type="similarity">
    <text evidence="1 4">Belongs to the glycosyl hydrolase 26 family.</text>
</comment>
<gene>
    <name evidence="7" type="ORF">SNE25_30190</name>
</gene>
<evidence type="ECO:0000256" key="4">
    <source>
        <dbReference type="PROSITE-ProRule" id="PRU01100"/>
    </source>
</evidence>
<dbReference type="Pfam" id="PF02156">
    <property type="entry name" value="Glyco_hydro_26"/>
    <property type="match status" value="1"/>
</dbReference>
<dbReference type="Gene3D" id="3.20.20.80">
    <property type="entry name" value="Glycosidases"/>
    <property type="match status" value="1"/>
</dbReference>
<sequence length="327" mass="37873">MKKAYTFIFLFTLSASAGAQSKSKYQVVNFFNSISGKQTLSGIHNNEPNAEPVRRTNRVDSITGHFPALWSGDFLFQRENIDNRQIMINEAVREWKKGAVINIMWHACNPASEEPCGWDNGHGVLSKLSDEQWKQLTTDGSELNKIWKARIDEVCYYLRQLKDKNVEVLWRPMHEMNINAFWWAGRPGPDGTIKLYQMLHDYMVNKKKLTNLIWVWDIQDLSTLADDAKRYKPAPQYWDVAALDVYDHSGFTDEKYKIMQQACDGKPMAIGECEVFPSAEKLYAQPKWTFFMAWSDQEFKCNTIEQIKAIHTAPNVLTLDKMPGWKQ</sequence>
<feature type="signal peptide" evidence="5">
    <location>
        <begin position="1"/>
        <end position="19"/>
    </location>
</feature>
<keyword evidence="8" id="KW-1185">Reference proteome</keyword>
<evidence type="ECO:0000256" key="1">
    <source>
        <dbReference type="ARBA" id="ARBA00007754"/>
    </source>
</evidence>
<dbReference type="PROSITE" id="PS51764">
    <property type="entry name" value="GH26"/>
    <property type="match status" value="1"/>
</dbReference>
<evidence type="ECO:0000256" key="3">
    <source>
        <dbReference type="ARBA" id="ARBA00023295"/>
    </source>
</evidence>
<dbReference type="InterPro" id="IPR017853">
    <property type="entry name" value="GH"/>
</dbReference>
<reference evidence="7 8" key="1">
    <citation type="submission" date="2023-11" db="EMBL/GenBank/DDBJ databases">
        <title>Analysis of the Genomes of Mucilaginibacter gossypii cycad 4 and M. sabulilitoris SNA2: microbes with the potential for plant growth promotion.</title>
        <authorList>
            <person name="Hirsch A.M."/>
            <person name="Humm E."/>
            <person name="Rubbi M."/>
            <person name="Del Vecchio G."/>
            <person name="Ha S.M."/>
            <person name="Pellegrini M."/>
            <person name="Gunsalus R.P."/>
        </authorList>
    </citation>
    <scope>NUCLEOTIDE SEQUENCE [LARGE SCALE GENOMIC DNA]</scope>
    <source>
        <strain evidence="7 8">SNA2</strain>
    </source>
</reference>
<dbReference type="GO" id="GO:0016787">
    <property type="term" value="F:hydrolase activity"/>
    <property type="evidence" value="ECO:0007669"/>
    <property type="project" value="UniProtKB-KW"/>
</dbReference>